<dbReference type="EMBL" id="BJNG01000005">
    <property type="protein sequence ID" value="GEC18413.1"/>
    <property type="molecule type" value="Genomic_DNA"/>
</dbReference>
<dbReference type="RefSeq" id="WP_141276958.1">
    <property type="nucleotide sequence ID" value="NZ_BAAARZ010000037.1"/>
</dbReference>
<organism evidence="1 2">
    <name type="scientific">Pseudonocardia hydrocarbonoxydans</name>
    <dbReference type="NCBI Taxonomy" id="76726"/>
    <lineage>
        <taxon>Bacteria</taxon>
        <taxon>Bacillati</taxon>
        <taxon>Actinomycetota</taxon>
        <taxon>Actinomycetes</taxon>
        <taxon>Pseudonocardiales</taxon>
        <taxon>Pseudonocardiaceae</taxon>
        <taxon>Pseudonocardia</taxon>
    </lineage>
</organism>
<sequence length="137" mass="15372">MIRLGSLGGYAFSGPRLLGGWTPPARPGVYAILYRPRPGSEQYAVIYVGHADDLSAEGLPFRHRRSPCWARRAGSRWQVHVAHLEVPGGNRPHREQITHELVAVYRPFCNEQQFDHTWRDEWIGGPPGAAPPERAAE</sequence>
<name>A0A4Y3WHQ2_9PSEU</name>
<dbReference type="OrthoDB" id="3573276at2"/>
<gene>
    <name evidence="1" type="ORF">PHY01_06960</name>
</gene>
<dbReference type="AlphaFoldDB" id="A0A4Y3WHQ2"/>
<accession>A0A4Y3WHQ2</accession>
<comment type="caution">
    <text evidence="1">The sequence shown here is derived from an EMBL/GenBank/DDBJ whole genome shotgun (WGS) entry which is preliminary data.</text>
</comment>
<proteinExistence type="predicted"/>
<protein>
    <recommendedName>
        <fullName evidence="3">GIY-YIG domain-containing protein</fullName>
    </recommendedName>
</protein>
<evidence type="ECO:0008006" key="3">
    <source>
        <dbReference type="Google" id="ProtNLM"/>
    </source>
</evidence>
<keyword evidence="2" id="KW-1185">Reference proteome</keyword>
<dbReference type="Proteomes" id="UP000320338">
    <property type="component" value="Unassembled WGS sequence"/>
</dbReference>
<evidence type="ECO:0000313" key="1">
    <source>
        <dbReference type="EMBL" id="GEC18413.1"/>
    </source>
</evidence>
<reference evidence="1 2" key="1">
    <citation type="submission" date="2019-06" db="EMBL/GenBank/DDBJ databases">
        <title>Whole genome shotgun sequence of Pseudonocardia hydrocarbonoxydans NBRC 14498.</title>
        <authorList>
            <person name="Hosoyama A."/>
            <person name="Uohara A."/>
            <person name="Ohji S."/>
            <person name="Ichikawa N."/>
        </authorList>
    </citation>
    <scope>NUCLEOTIDE SEQUENCE [LARGE SCALE GENOMIC DNA]</scope>
    <source>
        <strain evidence="1 2">NBRC 14498</strain>
    </source>
</reference>
<evidence type="ECO:0000313" key="2">
    <source>
        <dbReference type="Proteomes" id="UP000320338"/>
    </source>
</evidence>